<keyword evidence="3" id="KW-1133">Transmembrane helix</keyword>
<dbReference type="InterPro" id="IPR059000">
    <property type="entry name" value="ATPase_P-type_domA"/>
</dbReference>
<reference evidence="5" key="1">
    <citation type="submission" date="2021-11" db="EMBL/GenBank/DDBJ databases">
        <title>Halomonas sp., isolated from a coastal aquaculture zone in Dongshan Bay.</title>
        <authorList>
            <person name="Lin W."/>
        </authorList>
    </citation>
    <scope>NUCLEOTIDE SEQUENCE</scope>
    <source>
        <strain evidence="5">Yzlin-01</strain>
    </source>
</reference>
<keyword evidence="1" id="KW-0479">Metal-binding</keyword>
<feature type="transmembrane region" description="Helical" evidence="3">
    <location>
        <begin position="181"/>
        <end position="201"/>
    </location>
</feature>
<dbReference type="Pfam" id="PF12156">
    <property type="entry name" value="ATPase-cat_bd"/>
    <property type="match status" value="1"/>
</dbReference>
<dbReference type="PROSITE" id="PS50846">
    <property type="entry name" value="HMA_2"/>
    <property type="match status" value="1"/>
</dbReference>
<accession>A0ABT2EGT5</accession>
<dbReference type="InterPro" id="IPR017969">
    <property type="entry name" value="Heavy-metal-associated_CS"/>
</dbReference>
<dbReference type="InterPro" id="IPR036163">
    <property type="entry name" value="HMA_dom_sf"/>
</dbReference>
<dbReference type="CDD" id="cd00371">
    <property type="entry name" value="HMA"/>
    <property type="match status" value="1"/>
</dbReference>
<feature type="transmembrane region" description="Helical" evidence="3">
    <location>
        <begin position="150"/>
        <end position="169"/>
    </location>
</feature>
<protein>
    <submittedName>
        <fullName evidence="5">Heavy metal translocating P-type ATPase metal-binding domain-containing protein</fullName>
    </submittedName>
</protein>
<dbReference type="InterPro" id="IPR006121">
    <property type="entry name" value="HMA_dom"/>
</dbReference>
<dbReference type="EMBL" id="JAJISC010000004">
    <property type="protein sequence ID" value="MCS2609829.1"/>
    <property type="molecule type" value="Genomic_DNA"/>
</dbReference>
<dbReference type="Pfam" id="PF00122">
    <property type="entry name" value="E1-E2_ATPase"/>
    <property type="match status" value="1"/>
</dbReference>
<keyword evidence="3" id="KW-0472">Membrane</keyword>
<feature type="transmembrane region" description="Helical" evidence="3">
    <location>
        <begin position="381"/>
        <end position="410"/>
    </location>
</feature>
<keyword evidence="6" id="KW-1185">Reference proteome</keyword>
<feature type="domain" description="HMA" evidence="4">
    <location>
        <begin position="99"/>
        <end position="165"/>
    </location>
</feature>
<evidence type="ECO:0000313" key="6">
    <source>
        <dbReference type="Proteomes" id="UP001165542"/>
    </source>
</evidence>
<dbReference type="SUPFAM" id="SSF81653">
    <property type="entry name" value="Calcium ATPase, transduction domain A"/>
    <property type="match status" value="1"/>
</dbReference>
<evidence type="ECO:0000256" key="2">
    <source>
        <dbReference type="ARBA" id="ARBA00022967"/>
    </source>
</evidence>
<evidence type="ECO:0000259" key="4">
    <source>
        <dbReference type="PROSITE" id="PS50846"/>
    </source>
</evidence>
<feature type="transmembrane region" description="Helical" evidence="3">
    <location>
        <begin position="465"/>
        <end position="483"/>
    </location>
</feature>
<organism evidence="5 6">
    <name type="scientific">Halomonas dongshanensis</name>
    <dbReference type="NCBI Taxonomy" id="2890835"/>
    <lineage>
        <taxon>Bacteria</taxon>
        <taxon>Pseudomonadati</taxon>
        <taxon>Pseudomonadota</taxon>
        <taxon>Gammaproteobacteria</taxon>
        <taxon>Oceanospirillales</taxon>
        <taxon>Halomonadaceae</taxon>
        <taxon>Halomonas</taxon>
    </lineage>
</organism>
<gene>
    <name evidence="5" type="ORF">LLY24_10945</name>
</gene>
<dbReference type="Proteomes" id="UP001165542">
    <property type="component" value="Unassembled WGS sequence"/>
</dbReference>
<dbReference type="PANTHER" id="PTHR43520">
    <property type="entry name" value="ATP7, ISOFORM B"/>
    <property type="match status" value="1"/>
</dbReference>
<keyword evidence="3" id="KW-0812">Transmembrane</keyword>
<dbReference type="RefSeq" id="WP_259036325.1">
    <property type="nucleotide sequence ID" value="NZ_JAJISC010000004.1"/>
</dbReference>
<dbReference type="PANTHER" id="PTHR43520:SF8">
    <property type="entry name" value="P-TYPE CU(+) TRANSPORTER"/>
    <property type="match status" value="1"/>
</dbReference>
<dbReference type="Pfam" id="PF00403">
    <property type="entry name" value="HMA"/>
    <property type="match status" value="1"/>
</dbReference>
<keyword evidence="2" id="KW-1278">Translocase</keyword>
<comment type="caution">
    <text evidence="5">The sequence shown here is derived from an EMBL/GenBank/DDBJ whole genome shotgun (WGS) entry which is preliminary data.</text>
</comment>
<feature type="transmembrane region" description="Helical" evidence="3">
    <location>
        <begin position="207"/>
        <end position="228"/>
    </location>
</feature>
<sequence length="535" mass="57398">MAPGTTSPQATCYHCGNPVPAGAPWRIVIDATAQPLCCPGCEAVAHAIVAGGLARYYAERTALPERPEDGRQHAKAWALFDAPERQARFVQRIDEGEHWRVTLEVANITCAACAWLIEHRLNAIDGVVASAVDLRHHRLRLDWNPTRTKLSTLLAALAGIGYAALPYTATRKPPRRALTHILRLNAPAVLSLGGAYLIAYLTRDPNAIIAAALFTALLLLGVGGDTLLRRRSGFYATSCKALPCTATQLLDDDSERVLPCDELERGMQIVLRPGQVVHADGYIERGESSLDVSRLTGEGLPVMGKAGEPILAGSRVMEAPLVMRVSATDKETQLAALDAAIAHARKAVHRRQRQHLGAPVVWLSMLATALGWWVIAPAHILASTLAVLIVGGVLLLPSSATSHAIAYAALRQRGLLFTRAAKATEKAHKGSLRAIVPPSRHALERFNGAFAMVQAARCARRRQQGFMIIFHAMALPLAAFGLMSPLTAVAGLALSTLVALTTTGRLAFRLSRPVTYQPGSSLWPQASVSSQETTL</sequence>
<dbReference type="InterPro" id="IPR021993">
    <property type="entry name" value="ATPase-cat-bd"/>
</dbReference>
<proteinExistence type="predicted"/>
<evidence type="ECO:0000256" key="3">
    <source>
        <dbReference type="SAM" id="Phobius"/>
    </source>
</evidence>
<dbReference type="Gene3D" id="3.30.70.100">
    <property type="match status" value="1"/>
</dbReference>
<evidence type="ECO:0000256" key="1">
    <source>
        <dbReference type="ARBA" id="ARBA00022723"/>
    </source>
</evidence>
<dbReference type="Gene3D" id="2.70.150.10">
    <property type="entry name" value="Calcium-transporting ATPase, cytoplasmic transduction domain A"/>
    <property type="match status" value="1"/>
</dbReference>
<evidence type="ECO:0000313" key="5">
    <source>
        <dbReference type="EMBL" id="MCS2609829.1"/>
    </source>
</evidence>
<name>A0ABT2EGT5_9GAMM</name>
<dbReference type="InterPro" id="IPR008250">
    <property type="entry name" value="ATPase_P-typ_transduc_dom_A_sf"/>
</dbReference>
<dbReference type="PROSITE" id="PS01047">
    <property type="entry name" value="HMA_1"/>
    <property type="match status" value="1"/>
</dbReference>
<feature type="transmembrane region" description="Helical" evidence="3">
    <location>
        <begin position="356"/>
        <end position="375"/>
    </location>
</feature>
<dbReference type="SUPFAM" id="SSF55008">
    <property type="entry name" value="HMA, heavy metal-associated domain"/>
    <property type="match status" value="1"/>
</dbReference>
<feature type="transmembrane region" description="Helical" evidence="3">
    <location>
        <begin position="489"/>
        <end position="508"/>
    </location>
</feature>